<evidence type="ECO:0000259" key="1">
    <source>
        <dbReference type="Pfam" id="PF04083"/>
    </source>
</evidence>
<dbReference type="EMBL" id="JAZDWU010000005">
    <property type="protein sequence ID" value="KAL0001592.1"/>
    <property type="molecule type" value="Genomic_DNA"/>
</dbReference>
<dbReference type="AlphaFoldDB" id="A0AAW2CVT0"/>
<sequence length="740" mass="81951">MAYFKNSSLSRMKEVAIGSRTKLISVKGQDGMSALAPVPNDGICTSMAETKGYVCEEHKVTTQDGFILSIQRIPAGRSGKTAGKRPPVLLQHGLLMDGITWLLLPPDQSLAFLLADNGFDVWLANTRGSKYSRGHTSLSPNEQAYWDWSWDELVAYDLPATFQYVHDKAGQKLHYVGHSLGTLIALAAFSKHQLLNVLRSTALLCPIAYMGQIASPLAKNAADNFLAEALYLLGIDEFNPRGAAVIKLLKDICNKPGVDCTNLLTAFTGSQNCCLKSSIVDVFLDHEPQSTSTKNMIHLAQIGLFWTVIREGSIAMYDYNNEVENIKHYGQPTPPVYNMTSIPNDLPFFLSYGGADALADVKDVKLLLDNLKDHDGDKLVIQYRDDYAHADYVMGQNAKQLKTKDGYILGVQRIPVGRTNKTTANRPPILLQHGLLVDAATWLLNSPNKSLAFILADNGFDVWLGNGRGTISSHGHTLLSANDPAYWDWTWEQLASDDLPAMYDYIHFQTGQKLYYVGHSLGTLLAFTAFSQEKHNMTKSAALLGPIAYLGQLSSVFARTIVATFLAEVRQIKKIYFCVGQLLEGVCVLPLTECNNVISALGGPNCCIKPSTIDVLFDHTFQSTSTKNIVHLSQMVRAGNIAKYDYGDESENKAHYGQPTPPLYYMTCIPKDIPLFLGYGGKDTLSDVNDVQLLLENLKDHEKDKLVVQYRDNYAHFDFIMAENANRVVYDPLLAFFMTP</sequence>
<name>A0AAW2CVT0_9ROSI</name>
<dbReference type="InterPro" id="IPR029058">
    <property type="entry name" value="AB_hydrolase_fold"/>
</dbReference>
<protein>
    <recommendedName>
        <fullName evidence="1">Partial AB-hydrolase lipase domain-containing protein</fullName>
    </recommendedName>
</protein>
<dbReference type="Proteomes" id="UP001459277">
    <property type="component" value="Unassembled WGS sequence"/>
</dbReference>
<dbReference type="Gene3D" id="3.40.50.1820">
    <property type="entry name" value="alpha/beta hydrolase"/>
    <property type="match status" value="2"/>
</dbReference>
<keyword evidence="3" id="KW-1185">Reference proteome</keyword>
<dbReference type="SUPFAM" id="SSF53474">
    <property type="entry name" value="alpha/beta-Hydrolases"/>
    <property type="match status" value="2"/>
</dbReference>
<evidence type="ECO:0000313" key="3">
    <source>
        <dbReference type="Proteomes" id="UP001459277"/>
    </source>
</evidence>
<dbReference type="FunFam" id="3.40.50.1820:FF:000126">
    <property type="entry name" value="Lipase"/>
    <property type="match status" value="2"/>
</dbReference>
<feature type="domain" description="Partial AB-hydrolase lipase" evidence="1">
    <location>
        <begin position="399"/>
        <end position="445"/>
    </location>
</feature>
<reference evidence="2 3" key="1">
    <citation type="submission" date="2024-01" db="EMBL/GenBank/DDBJ databases">
        <title>A telomere-to-telomere, gap-free genome of sweet tea (Lithocarpus litseifolius).</title>
        <authorList>
            <person name="Zhou J."/>
        </authorList>
    </citation>
    <scope>NUCLEOTIDE SEQUENCE [LARGE SCALE GENOMIC DNA]</scope>
    <source>
        <strain evidence="2">Zhou-2022a</strain>
        <tissue evidence="2">Leaf</tissue>
    </source>
</reference>
<dbReference type="Pfam" id="PF04083">
    <property type="entry name" value="Abhydro_lipase"/>
    <property type="match status" value="2"/>
</dbReference>
<gene>
    <name evidence="2" type="ORF">SO802_015373</name>
</gene>
<accession>A0AAW2CVT0</accession>
<evidence type="ECO:0000313" key="2">
    <source>
        <dbReference type="EMBL" id="KAL0001592.1"/>
    </source>
</evidence>
<organism evidence="2 3">
    <name type="scientific">Lithocarpus litseifolius</name>
    <dbReference type="NCBI Taxonomy" id="425828"/>
    <lineage>
        <taxon>Eukaryota</taxon>
        <taxon>Viridiplantae</taxon>
        <taxon>Streptophyta</taxon>
        <taxon>Embryophyta</taxon>
        <taxon>Tracheophyta</taxon>
        <taxon>Spermatophyta</taxon>
        <taxon>Magnoliopsida</taxon>
        <taxon>eudicotyledons</taxon>
        <taxon>Gunneridae</taxon>
        <taxon>Pentapetalae</taxon>
        <taxon>rosids</taxon>
        <taxon>fabids</taxon>
        <taxon>Fagales</taxon>
        <taxon>Fagaceae</taxon>
        <taxon>Lithocarpus</taxon>
    </lineage>
</organism>
<proteinExistence type="predicted"/>
<comment type="caution">
    <text evidence="2">The sequence shown here is derived from an EMBL/GenBank/DDBJ whole genome shotgun (WGS) entry which is preliminary data.</text>
</comment>
<dbReference type="PANTHER" id="PTHR11005">
    <property type="entry name" value="LYSOSOMAL ACID LIPASE-RELATED"/>
    <property type="match status" value="1"/>
</dbReference>
<dbReference type="InterPro" id="IPR006693">
    <property type="entry name" value="AB_hydrolase_lipase"/>
</dbReference>
<feature type="domain" description="Partial AB-hydrolase lipase" evidence="1">
    <location>
        <begin position="45"/>
        <end position="103"/>
    </location>
</feature>
<dbReference type="GO" id="GO:0006629">
    <property type="term" value="P:lipid metabolic process"/>
    <property type="evidence" value="ECO:0007669"/>
    <property type="project" value="InterPro"/>
</dbReference>